<proteinExistence type="predicted"/>
<keyword evidence="5" id="KW-1185">Reference proteome</keyword>
<feature type="domain" description="DUF7794" evidence="3">
    <location>
        <begin position="28"/>
        <end position="293"/>
    </location>
</feature>
<feature type="transmembrane region" description="Helical" evidence="1">
    <location>
        <begin position="336"/>
        <end position="356"/>
    </location>
</feature>
<protein>
    <submittedName>
        <fullName evidence="4">Type 1 membrane protein-like</fullName>
    </submittedName>
</protein>
<keyword evidence="1" id="KW-0812">Transmembrane</keyword>
<dbReference type="OMA" id="ECNAACI"/>
<gene>
    <name evidence="4" type="ORF">ZOSMA_32G00290</name>
</gene>
<dbReference type="EMBL" id="LFYR01001054">
    <property type="protein sequence ID" value="KMZ65245.1"/>
    <property type="molecule type" value="Genomic_DNA"/>
</dbReference>
<dbReference type="Proteomes" id="UP000036987">
    <property type="component" value="Unassembled WGS sequence"/>
</dbReference>
<evidence type="ECO:0000313" key="5">
    <source>
        <dbReference type="Proteomes" id="UP000036987"/>
    </source>
</evidence>
<dbReference type="PANTHER" id="PTHR37735">
    <property type="entry name" value="OS08G0567000 PROTEIN"/>
    <property type="match status" value="1"/>
</dbReference>
<name>A0A0K9PAP2_ZOSMR</name>
<organism evidence="4 5">
    <name type="scientific">Zostera marina</name>
    <name type="common">Eelgrass</name>
    <dbReference type="NCBI Taxonomy" id="29655"/>
    <lineage>
        <taxon>Eukaryota</taxon>
        <taxon>Viridiplantae</taxon>
        <taxon>Streptophyta</taxon>
        <taxon>Embryophyta</taxon>
        <taxon>Tracheophyta</taxon>
        <taxon>Spermatophyta</taxon>
        <taxon>Magnoliopsida</taxon>
        <taxon>Liliopsida</taxon>
        <taxon>Zosteraceae</taxon>
        <taxon>Zostera</taxon>
    </lineage>
</organism>
<evidence type="ECO:0000256" key="1">
    <source>
        <dbReference type="SAM" id="Phobius"/>
    </source>
</evidence>
<dbReference type="Pfam" id="PF25070">
    <property type="entry name" value="DUF7794"/>
    <property type="match status" value="1"/>
</dbReference>
<evidence type="ECO:0000256" key="2">
    <source>
        <dbReference type="SAM" id="SignalP"/>
    </source>
</evidence>
<keyword evidence="2" id="KW-0732">Signal</keyword>
<dbReference type="PANTHER" id="PTHR37735:SF1">
    <property type="entry name" value="OS08G0567000 PROTEIN"/>
    <property type="match status" value="1"/>
</dbReference>
<evidence type="ECO:0000259" key="3">
    <source>
        <dbReference type="Pfam" id="PF25070"/>
    </source>
</evidence>
<feature type="signal peptide" evidence="2">
    <location>
        <begin position="1"/>
        <end position="27"/>
    </location>
</feature>
<dbReference type="OrthoDB" id="1928130at2759"/>
<comment type="caution">
    <text evidence="4">The sequence shown here is derived from an EMBL/GenBank/DDBJ whole genome shotgun (WGS) entry which is preliminary data.</text>
</comment>
<sequence>MDLRSPTIAVLVVVLASSFWIQSKCEADGSVMFLDGTDHTYLRTERSGVANKIDAMTTNEIASTISVLLGFTPSSSLSTESSAKLNNVLLPNPFDKPHAVLVLEVRGIGAPPLMVSHPKSEVDSSVGYKVLGSESVEIELSDEDEISVVSIDEDSTCIACLDREFTDLSYLLGGSYDGSMELHSGELTFTLASGSSMKLYLSKQADLKFALGLVNLVRGVKNAVKTHQDLTGADRSTAELITGVFTGIEALKEYGSDASEKGLELLQTTLYNLFSQLQKEYKGKIVGVIVFTENSSTDSVSSLISLKYPARISRVLAQVGPSKSIIAQIVLVRTSIAWITGIIFLIATLMGVYLLFDMPLTRDTLLYCNVKLD</sequence>
<dbReference type="AlphaFoldDB" id="A0A0K9PAP2"/>
<feature type="chain" id="PRO_5005527545" evidence="2">
    <location>
        <begin position="28"/>
        <end position="373"/>
    </location>
</feature>
<keyword evidence="1" id="KW-0472">Membrane</keyword>
<reference evidence="5" key="1">
    <citation type="journal article" date="2016" name="Nature">
        <title>The genome of the seagrass Zostera marina reveals angiosperm adaptation to the sea.</title>
        <authorList>
            <person name="Olsen J.L."/>
            <person name="Rouze P."/>
            <person name="Verhelst B."/>
            <person name="Lin Y.-C."/>
            <person name="Bayer T."/>
            <person name="Collen J."/>
            <person name="Dattolo E."/>
            <person name="De Paoli E."/>
            <person name="Dittami S."/>
            <person name="Maumus F."/>
            <person name="Michel G."/>
            <person name="Kersting A."/>
            <person name="Lauritano C."/>
            <person name="Lohaus R."/>
            <person name="Toepel M."/>
            <person name="Tonon T."/>
            <person name="Vanneste K."/>
            <person name="Amirebrahimi M."/>
            <person name="Brakel J."/>
            <person name="Bostroem C."/>
            <person name="Chovatia M."/>
            <person name="Grimwood J."/>
            <person name="Jenkins J.W."/>
            <person name="Jueterbock A."/>
            <person name="Mraz A."/>
            <person name="Stam W.T."/>
            <person name="Tice H."/>
            <person name="Bornberg-Bauer E."/>
            <person name="Green P.J."/>
            <person name="Pearson G.A."/>
            <person name="Procaccini G."/>
            <person name="Duarte C.M."/>
            <person name="Schmutz J."/>
            <person name="Reusch T.B.H."/>
            <person name="Van de Peer Y."/>
        </authorList>
    </citation>
    <scope>NUCLEOTIDE SEQUENCE [LARGE SCALE GENOMIC DNA]</scope>
    <source>
        <strain evidence="5">cv. Finnish</strain>
    </source>
</reference>
<keyword evidence="1" id="KW-1133">Transmembrane helix</keyword>
<dbReference type="InterPro" id="IPR056696">
    <property type="entry name" value="DUF7794"/>
</dbReference>
<dbReference type="STRING" id="29655.A0A0K9PAP2"/>
<evidence type="ECO:0000313" key="4">
    <source>
        <dbReference type="EMBL" id="KMZ65245.1"/>
    </source>
</evidence>
<accession>A0A0K9PAP2</accession>